<organism evidence="12 13">
    <name type="scientific">Luteimonas vadosa</name>
    <dbReference type="NCBI Taxonomy" id="1165507"/>
    <lineage>
        <taxon>Bacteria</taxon>
        <taxon>Pseudomonadati</taxon>
        <taxon>Pseudomonadota</taxon>
        <taxon>Gammaproteobacteria</taxon>
        <taxon>Lysobacterales</taxon>
        <taxon>Lysobacteraceae</taxon>
        <taxon>Luteimonas</taxon>
    </lineage>
</organism>
<accession>A0ABP9DV08</accession>
<evidence type="ECO:0000256" key="10">
    <source>
        <dbReference type="SAM" id="Phobius"/>
    </source>
</evidence>
<proteinExistence type="predicted"/>
<evidence type="ECO:0000313" key="12">
    <source>
        <dbReference type="EMBL" id="GAA4857557.1"/>
    </source>
</evidence>
<evidence type="ECO:0000259" key="11">
    <source>
        <dbReference type="Pfam" id="PF07219"/>
    </source>
</evidence>
<comment type="function">
    <text evidence="1">Involved in a late step of protoheme IX synthesis.</text>
</comment>
<keyword evidence="6 10" id="KW-0812">Transmembrane</keyword>
<evidence type="ECO:0000256" key="9">
    <source>
        <dbReference type="ARBA" id="ARBA00023244"/>
    </source>
</evidence>
<sequence length="415" mass="45410">MNLFRNLLIWILLAIIGALAWHLLAQDPGYVLVRYRGTDYTTTVLWAAVGIVAGLLALWLLWTALTLPFRAWRGRKEHQARARLGGGLEALHHGHYARAEKLLAQAAEDDDTAVARIGASQAAMARGRAEDARQHLAALGERAATSRAIATAELALLDGRPTDALVALDAPAAQPLPPRGLALRAEALANSGQSAQAYEMLGALKQQNALTEAQWADNQGRWSAAALREARDANVLADRWEALPKQLKSDPAIVGAYADRAAALRWEEAAAKSIEDALDTRWDEDLAEQYGRLPIGRIDQRRDAAQRWLKAHPASPALLLTLARLERAQGHWPQAEDYLHRALAQGAGAEAWEEFGHGYAAAGDDAHARLCYANALRASRGDAIEPFTDRDLRQTIGDRAVVEERDEHGMPRLRE</sequence>
<evidence type="ECO:0000256" key="2">
    <source>
        <dbReference type="ARBA" id="ARBA00004429"/>
    </source>
</evidence>
<protein>
    <submittedName>
        <fullName evidence="12">Heme biosynthesis HemY N-terminal domain-containing protein</fullName>
    </submittedName>
</protein>
<dbReference type="Gene3D" id="1.25.40.10">
    <property type="entry name" value="Tetratricopeptide repeat domain"/>
    <property type="match status" value="1"/>
</dbReference>
<reference evidence="13" key="1">
    <citation type="journal article" date="2019" name="Int. J. Syst. Evol. Microbiol.">
        <title>The Global Catalogue of Microorganisms (GCM) 10K type strain sequencing project: providing services to taxonomists for standard genome sequencing and annotation.</title>
        <authorList>
            <consortium name="The Broad Institute Genomics Platform"/>
            <consortium name="The Broad Institute Genome Sequencing Center for Infectious Disease"/>
            <person name="Wu L."/>
            <person name="Ma J."/>
        </authorList>
    </citation>
    <scope>NUCLEOTIDE SEQUENCE [LARGE SCALE GENOMIC DNA]</scope>
    <source>
        <strain evidence="13">JCM 18392</strain>
    </source>
</reference>
<evidence type="ECO:0000256" key="4">
    <source>
        <dbReference type="ARBA" id="ARBA00022475"/>
    </source>
</evidence>
<keyword evidence="4" id="KW-1003">Cell membrane</keyword>
<evidence type="ECO:0000256" key="3">
    <source>
        <dbReference type="ARBA" id="ARBA00004744"/>
    </source>
</evidence>
<dbReference type="RefSeq" id="WP_345294069.1">
    <property type="nucleotide sequence ID" value="NZ_BAABJY010000001.1"/>
</dbReference>
<keyword evidence="13" id="KW-1185">Reference proteome</keyword>
<dbReference type="NCBIfam" id="TIGR00540">
    <property type="entry name" value="TPR_hemY_coli"/>
    <property type="match status" value="1"/>
</dbReference>
<dbReference type="InterPro" id="IPR005254">
    <property type="entry name" value="Heme_biosyn_assoc_TPR_pro"/>
</dbReference>
<keyword evidence="5" id="KW-0997">Cell inner membrane</keyword>
<feature type="transmembrane region" description="Helical" evidence="10">
    <location>
        <begin position="44"/>
        <end position="67"/>
    </location>
</feature>
<evidence type="ECO:0000256" key="1">
    <source>
        <dbReference type="ARBA" id="ARBA00002962"/>
    </source>
</evidence>
<keyword evidence="8 10" id="KW-0472">Membrane</keyword>
<dbReference type="Proteomes" id="UP001501323">
    <property type="component" value="Unassembled WGS sequence"/>
</dbReference>
<comment type="pathway">
    <text evidence="3">Porphyrin-containing compound metabolism; protoheme biosynthesis.</text>
</comment>
<keyword evidence="7 10" id="KW-1133">Transmembrane helix</keyword>
<name>A0ABP9DV08_9GAMM</name>
<gene>
    <name evidence="12" type="ORF">GCM10023332_06650</name>
</gene>
<comment type="subcellular location">
    <subcellularLocation>
        <location evidence="2">Cell inner membrane</location>
        <topology evidence="2">Multi-pass membrane protein</topology>
    </subcellularLocation>
</comment>
<dbReference type="InterPro" id="IPR011990">
    <property type="entry name" value="TPR-like_helical_dom_sf"/>
</dbReference>
<feature type="transmembrane region" description="Helical" evidence="10">
    <location>
        <begin position="7"/>
        <end position="24"/>
    </location>
</feature>
<dbReference type="Pfam" id="PF07219">
    <property type="entry name" value="HemY_N"/>
    <property type="match status" value="1"/>
</dbReference>
<keyword evidence="9" id="KW-0627">Porphyrin biosynthesis</keyword>
<dbReference type="InterPro" id="IPR010817">
    <property type="entry name" value="HemY_N"/>
</dbReference>
<evidence type="ECO:0000256" key="7">
    <source>
        <dbReference type="ARBA" id="ARBA00022989"/>
    </source>
</evidence>
<dbReference type="SUPFAM" id="SSF48452">
    <property type="entry name" value="TPR-like"/>
    <property type="match status" value="1"/>
</dbReference>
<evidence type="ECO:0000256" key="6">
    <source>
        <dbReference type="ARBA" id="ARBA00022692"/>
    </source>
</evidence>
<comment type="caution">
    <text evidence="12">The sequence shown here is derived from an EMBL/GenBank/DDBJ whole genome shotgun (WGS) entry which is preliminary data.</text>
</comment>
<evidence type="ECO:0000256" key="8">
    <source>
        <dbReference type="ARBA" id="ARBA00023136"/>
    </source>
</evidence>
<dbReference type="EMBL" id="BAABJY010000001">
    <property type="protein sequence ID" value="GAA4857557.1"/>
    <property type="molecule type" value="Genomic_DNA"/>
</dbReference>
<feature type="domain" description="HemY N-terminal" evidence="11">
    <location>
        <begin position="29"/>
        <end position="127"/>
    </location>
</feature>
<evidence type="ECO:0000256" key="5">
    <source>
        <dbReference type="ARBA" id="ARBA00022519"/>
    </source>
</evidence>
<evidence type="ECO:0000313" key="13">
    <source>
        <dbReference type="Proteomes" id="UP001501323"/>
    </source>
</evidence>